<name>A0ABQ7Q3B4_PLUXY</name>
<accession>A0ABQ7Q3B4</accession>
<keyword evidence="2" id="KW-1185">Reference proteome</keyword>
<dbReference type="EMBL" id="JAHIBW010000022">
    <property type="protein sequence ID" value="KAG7299418.1"/>
    <property type="molecule type" value="Genomic_DNA"/>
</dbReference>
<proteinExistence type="predicted"/>
<sequence>MTRGGPEGRGEGRRVKRLTSGTPWRRYCVPQIRQSSDNKRLNVALMMSFEDYGIEYWQDNMVENTQMK</sequence>
<evidence type="ECO:0000313" key="2">
    <source>
        <dbReference type="Proteomes" id="UP000823941"/>
    </source>
</evidence>
<dbReference type="Proteomes" id="UP000823941">
    <property type="component" value="Chromosome 22"/>
</dbReference>
<comment type="caution">
    <text evidence="1">The sequence shown here is derived from an EMBL/GenBank/DDBJ whole genome shotgun (WGS) entry which is preliminary data.</text>
</comment>
<gene>
    <name evidence="1" type="ORF">JYU34_016371</name>
</gene>
<evidence type="ECO:0000313" key="1">
    <source>
        <dbReference type="EMBL" id="KAG7299418.1"/>
    </source>
</evidence>
<protein>
    <submittedName>
        <fullName evidence="1">Uncharacterized protein</fullName>
    </submittedName>
</protein>
<reference evidence="1 2" key="1">
    <citation type="submission" date="2021-06" db="EMBL/GenBank/DDBJ databases">
        <title>A haploid diamondback moth (Plutella xylostella L.) genome assembly resolves 31 chromosomes and identifies a diamide resistance mutation.</title>
        <authorList>
            <person name="Ward C.M."/>
            <person name="Perry K.D."/>
            <person name="Baker G."/>
            <person name="Powis K."/>
            <person name="Heckel D.G."/>
            <person name="Baxter S.W."/>
        </authorList>
    </citation>
    <scope>NUCLEOTIDE SEQUENCE [LARGE SCALE GENOMIC DNA]</scope>
    <source>
        <strain evidence="1 2">LV</strain>
        <tissue evidence="1">Single pupa</tissue>
    </source>
</reference>
<organism evidence="1 2">
    <name type="scientific">Plutella xylostella</name>
    <name type="common">Diamondback moth</name>
    <name type="synonym">Plutella maculipennis</name>
    <dbReference type="NCBI Taxonomy" id="51655"/>
    <lineage>
        <taxon>Eukaryota</taxon>
        <taxon>Metazoa</taxon>
        <taxon>Ecdysozoa</taxon>
        <taxon>Arthropoda</taxon>
        <taxon>Hexapoda</taxon>
        <taxon>Insecta</taxon>
        <taxon>Pterygota</taxon>
        <taxon>Neoptera</taxon>
        <taxon>Endopterygota</taxon>
        <taxon>Lepidoptera</taxon>
        <taxon>Glossata</taxon>
        <taxon>Ditrysia</taxon>
        <taxon>Yponomeutoidea</taxon>
        <taxon>Plutellidae</taxon>
        <taxon>Plutella</taxon>
    </lineage>
</organism>